<evidence type="ECO:0000256" key="10">
    <source>
        <dbReference type="ARBA" id="ARBA00049986"/>
    </source>
</evidence>
<feature type="domain" description="Dynein attachment factor N-terminal" evidence="13">
    <location>
        <begin position="9"/>
        <end position="77"/>
    </location>
</feature>
<sequence>MADLKEDKIDFVKLERELEEAVKADAKYWRENDAKFRAVEQRVESYEQFRDIVAAAHLRPLEKKDRISESKLQQPWNSVASPANQSTALTQSHDVGQRITEKELPTNSLEFSRDWKHCQDRYNFLKLIGGQRLSMILKCDIGMETLGDVVIALNKSFTQEDAEEVIDILKSLPTCGRFQLALDFLGKKEKGELKQLFEKLEKASRKNNLEGNVGGDIYKTKIEELLKQYELVKSTSERNT</sequence>
<dbReference type="PANTHER" id="PTHR28572">
    <property type="entry name" value="COILED-COIL DOMAIN-CONTAINING PROTEIN 103"/>
    <property type="match status" value="1"/>
</dbReference>
<evidence type="ECO:0000256" key="1">
    <source>
        <dbReference type="ARBA" id="ARBA00004048"/>
    </source>
</evidence>
<dbReference type="InterPro" id="IPR042422">
    <property type="entry name" value="CC103"/>
</dbReference>
<dbReference type="Pfam" id="PF13877">
    <property type="entry name" value="RPAP3_C"/>
    <property type="match status" value="1"/>
</dbReference>
<dbReference type="GO" id="GO:0036157">
    <property type="term" value="C:outer dynein arm"/>
    <property type="evidence" value="ECO:0007669"/>
    <property type="project" value="InterPro"/>
</dbReference>
<evidence type="ECO:0000259" key="12">
    <source>
        <dbReference type="Pfam" id="PF13877"/>
    </source>
</evidence>
<evidence type="ECO:0000259" key="13">
    <source>
        <dbReference type="Pfam" id="PF15867"/>
    </source>
</evidence>
<organism evidence="14 15">
    <name type="scientific">Holothuria leucospilota</name>
    <name type="common">Black long sea cucumber</name>
    <name type="synonym">Mertensiothuria leucospilota</name>
    <dbReference type="NCBI Taxonomy" id="206669"/>
    <lineage>
        <taxon>Eukaryota</taxon>
        <taxon>Metazoa</taxon>
        <taxon>Echinodermata</taxon>
        <taxon>Eleutherozoa</taxon>
        <taxon>Echinozoa</taxon>
        <taxon>Holothuroidea</taxon>
        <taxon>Aspidochirotacea</taxon>
        <taxon>Aspidochirotida</taxon>
        <taxon>Holothuriidae</taxon>
        <taxon>Holothuria</taxon>
    </lineage>
</organism>
<dbReference type="AlphaFoldDB" id="A0A9Q0YH23"/>
<evidence type="ECO:0000256" key="5">
    <source>
        <dbReference type="ARBA" id="ARBA00022490"/>
    </source>
</evidence>
<dbReference type="GO" id="GO:0036159">
    <property type="term" value="P:inner dynein arm assembly"/>
    <property type="evidence" value="ECO:0007669"/>
    <property type="project" value="TreeGrafter"/>
</dbReference>
<keyword evidence="9" id="KW-0966">Cell projection</keyword>
<evidence type="ECO:0000256" key="4">
    <source>
        <dbReference type="ARBA" id="ARBA00011738"/>
    </source>
</evidence>
<dbReference type="GO" id="GO:0031514">
    <property type="term" value="C:motile cilium"/>
    <property type="evidence" value="ECO:0007669"/>
    <property type="project" value="UniProtKB-SubCell"/>
</dbReference>
<evidence type="ECO:0000256" key="2">
    <source>
        <dbReference type="ARBA" id="ARBA00004230"/>
    </source>
</evidence>
<comment type="similarity">
    <text evidence="10">Belongs to the DNAAF19/PR46b family.</text>
</comment>
<dbReference type="OrthoDB" id="447931at2759"/>
<evidence type="ECO:0000256" key="3">
    <source>
        <dbReference type="ARBA" id="ARBA00004496"/>
    </source>
</evidence>
<dbReference type="Pfam" id="PF15867">
    <property type="entry name" value="Dynein_attach_N"/>
    <property type="match status" value="1"/>
</dbReference>
<keyword evidence="7" id="KW-0282">Flagellum</keyword>
<keyword evidence="5" id="KW-0963">Cytoplasm</keyword>
<accession>A0A9Q0YH23</accession>
<evidence type="ECO:0000313" key="15">
    <source>
        <dbReference type="Proteomes" id="UP001152320"/>
    </source>
</evidence>
<evidence type="ECO:0000256" key="9">
    <source>
        <dbReference type="ARBA" id="ARBA00023273"/>
    </source>
</evidence>
<dbReference type="EMBL" id="JAIZAY010000023">
    <property type="protein sequence ID" value="KAJ8020067.1"/>
    <property type="molecule type" value="Genomic_DNA"/>
</dbReference>
<comment type="subcellular location">
    <subcellularLocation>
        <location evidence="2">Cell projection</location>
        <location evidence="2">Cilium</location>
        <location evidence="2">Flagellum</location>
    </subcellularLocation>
    <subcellularLocation>
        <location evidence="3">Cytoplasm</location>
    </subcellularLocation>
</comment>
<dbReference type="Proteomes" id="UP001152320">
    <property type="component" value="Chromosome 23"/>
</dbReference>
<dbReference type="GO" id="GO:0007368">
    <property type="term" value="P:determination of left/right symmetry"/>
    <property type="evidence" value="ECO:0007669"/>
    <property type="project" value="TreeGrafter"/>
</dbReference>
<protein>
    <recommendedName>
        <fullName evidence="16">Coiled-coil domain-containing protein 103</fullName>
    </recommendedName>
</protein>
<evidence type="ECO:0000256" key="11">
    <source>
        <dbReference type="SAM" id="MobiDB-lite"/>
    </source>
</evidence>
<evidence type="ECO:0000256" key="7">
    <source>
        <dbReference type="ARBA" id="ARBA00022846"/>
    </source>
</evidence>
<reference evidence="14" key="1">
    <citation type="submission" date="2021-10" db="EMBL/GenBank/DDBJ databases">
        <title>Tropical sea cucumber genome reveals ecological adaptation and Cuvierian tubules defense mechanism.</title>
        <authorList>
            <person name="Chen T."/>
        </authorList>
    </citation>
    <scope>NUCLEOTIDE SEQUENCE</scope>
    <source>
        <strain evidence="14">Nanhai2018</strain>
        <tissue evidence="14">Muscle</tissue>
    </source>
</reference>
<evidence type="ECO:0000256" key="6">
    <source>
        <dbReference type="ARBA" id="ARBA00022794"/>
    </source>
</evidence>
<keyword evidence="15" id="KW-1185">Reference proteome</keyword>
<proteinExistence type="inferred from homology"/>
<dbReference type="InterPro" id="IPR025986">
    <property type="entry name" value="RPAP3-like_C"/>
</dbReference>
<evidence type="ECO:0000256" key="8">
    <source>
        <dbReference type="ARBA" id="ARBA00023069"/>
    </source>
</evidence>
<dbReference type="GO" id="GO:0005576">
    <property type="term" value="C:extracellular region"/>
    <property type="evidence" value="ECO:0007669"/>
    <property type="project" value="GOC"/>
</dbReference>
<dbReference type="PANTHER" id="PTHR28572:SF1">
    <property type="entry name" value="COILED-COIL DOMAIN-CONTAINING PROTEIN 103"/>
    <property type="match status" value="1"/>
</dbReference>
<comment type="function">
    <text evidence="1">Dynein-attachment factor required for cilia motility.</text>
</comment>
<feature type="region of interest" description="Disordered" evidence="11">
    <location>
        <begin position="72"/>
        <end position="94"/>
    </location>
</feature>
<evidence type="ECO:0008006" key="16">
    <source>
        <dbReference type="Google" id="ProtNLM"/>
    </source>
</evidence>
<keyword evidence="6" id="KW-0970">Cilium biogenesis/degradation</keyword>
<dbReference type="InterPro" id="IPR031733">
    <property type="entry name" value="Dynein_attach_N"/>
</dbReference>
<comment type="caution">
    <text evidence="14">The sequence shown here is derived from an EMBL/GenBank/DDBJ whole genome shotgun (WGS) entry which is preliminary data.</text>
</comment>
<evidence type="ECO:0000313" key="14">
    <source>
        <dbReference type="EMBL" id="KAJ8020067.1"/>
    </source>
</evidence>
<comment type="subunit">
    <text evidence="4">Homodimer.</text>
</comment>
<name>A0A9Q0YH23_HOLLE</name>
<gene>
    <name evidence="14" type="ORF">HOLleu_41910</name>
</gene>
<feature type="domain" description="RNA-polymerase II-associated protein 3-like C-terminal" evidence="12">
    <location>
        <begin position="105"/>
        <end position="190"/>
    </location>
</feature>
<keyword evidence="8" id="KW-0969">Cilium</keyword>
<dbReference type="GO" id="GO:0003351">
    <property type="term" value="P:epithelial cilium movement involved in extracellular fluid movement"/>
    <property type="evidence" value="ECO:0007669"/>
    <property type="project" value="TreeGrafter"/>
</dbReference>